<dbReference type="EMBL" id="AVOT02020991">
    <property type="protein sequence ID" value="MBW0509539.1"/>
    <property type="molecule type" value="Genomic_DNA"/>
</dbReference>
<name>A0A9Q3DUG3_9BASI</name>
<dbReference type="InterPro" id="IPR036397">
    <property type="entry name" value="RNaseH_sf"/>
</dbReference>
<dbReference type="Proteomes" id="UP000765509">
    <property type="component" value="Unassembled WGS sequence"/>
</dbReference>
<dbReference type="SUPFAM" id="SSF53098">
    <property type="entry name" value="Ribonuclease H-like"/>
    <property type="match status" value="1"/>
</dbReference>
<organism evidence="1 2">
    <name type="scientific">Austropuccinia psidii MF-1</name>
    <dbReference type="NCBI Taxonomy" id="1389203"/>
    <lineage>
        <taxon>Eukaryota</taxon>
        <taxon>Fungi</taxon>
        <taxon>Dikarya</taxon>
        <taxon>Basidiomycota</taxon>
        <taxon>Pucciniomycotina</taxon>
        <taxon>Pucciniomycetes</taxon>
        <taxon>Pucciniales</taxon>
        <taxon>Sphaerophragmiaceae</taxon>
        <taxon>Austropuccinia</taxon>
    </lineage>
</organism>
<keyword evidence="2" id="KW-1185">Reference proteome</keyword>
<dbReference type="InterPro" id="IPR012337">
    <property type="entry name" value="RNaseH-like_sf"/>
</dbReference>
<evidence type="ECO:0008006" key="3">
    <source>
        <dbReference type="Google" id="ProtNLM"/>
    </source>
</evidence>
<protein>
    <recommendedName>
        <fullName evidence="3">Integrase catalytic domain-containing protein</fullName>
    </recommendedName>
</protein>
<dbReference type="Gene3D" id="3.30.420.10">
    <property type="entry name" value="Ribonuclease H-like superfamily/Ribonuclease H"/>
    <property type="match status" value="1"/>
</dbReference>
<dbReference type="InterPro" id="IPR050951">
    <property type="entry name" value="Retrovirus_Pol_polyprotein"/>
</dbReference>
<gene>
    <name evidence="1" type="ORF">O181_049254</name>
</gene>
<dbReference type="GO" id="GO:0003676">
    <property type="term" value="F:nucleic acid binding"/>
    <property type="evidence" value="ECO:0007669"/>
    <property type="project" value="InterPro"/>
</dbReference>
<dbReference type="PANTHER" id="PTHR37984">
    <property type="entry name" value="PROTEIN CBG26694"/>
    <property type="match status" value="1"/>
</dbReference>
<sequence length="120" mass="13534">MDCWVTGGKKNFNACLVIAYRYSKSVMCLPCHKGETAMDIALSFCNSIISTCGIPKIKISHSEPKFTSKFWTNLYDILGTRISFSTAHNSHKDGSAERMIKKMEDIIRRLGAYGMEYKGH</sequence>
<accession>A0A9Q3DUG3</accession>
<evidence type="ECO:0000313" key="1">
    <source>
        <dbReference type="EMBL" id="MBW0509539.1"/>
    </source>
</evidence>
<evidence type="ECO:0000313" key="2">
    <source>
        <dbReference type="Proteomes" id="UP000765509"/>
    </source>
</evidence>
<reference evidence="1" key="1">
    <citation type="submission" date="2021-03" db="EMBL/GenBank/DDBJ databases">
        <title>Draft genome sequence of rust myrtle Austropuccinia psidii MF-1, a brazilian biotype.</title>
        <authorList>
            <person name="Quecine M.C."/>
            <person name="Pachon D.M.R."/>
            <person name="Bonatelli M.L."/>
            <person name="Correr F.H."/>
            <person name="Franceschini L.M."/>
            <person name="Leite T.F."/>
            <person name="Margarido G.R.A."/>
            <person name="Almeida C.A."/>
            <person name="Ferrarezi J.A."/>
            <person name="Labate C.A."/>
        </authorList>
    </citation>
    <scope>NUCLEOTIDE SEQUENCE</scope>
    <source>
        <strain evidence="1">MF-1</strain>
    </source>
</reference>
<proteinExistence type="predicted"/>
<dbReference type="PANTHER" id="PTHR37984:SF5">
    <property type="entry name" value="PROTEIN NYNRIN-LIKE"/>
    <property type="match status" value="1"/>
</dbReference>
<comment type="caution">
    <text evidence="1">The sequence shown here is derived from an EMBL/GenBank/DDBJ whole genome shotgun (WGS) entry which is preliminary data.</text>
</comment>
<dbReference type="AlphaFoldDB" id="A0A9Q3DUG3"/>